<feature type="compositionally biased region" description="Polar residues" evidence="1">
    <location>
        <begin position="80"/>
        <end position="97"/>
    </location>
</feature>
<feature type="region of interest" description="Disordered" evidence="1">
    <location>
        <begin position="373"/>
        <end position="396"/>
    </location>
</feature>
<dbReference type="EMBL" id="LT551165">
    <property type="protein sequence ID" value="SAL96667.1"/>
    <property type="molecule type" value="Genomic_DNA"/>
</dbReference>
<accession>A0A168LF51</accession>
<proteinExistence type="predicted"/>
<dbReference type="PANTHER" id="PTHR12751">
    <property type="entry name" value="PHOSPHATASE AND ACTIN REGULATOR PHACTR"/>
    <property type="match status" value="1"/>
</dbReference>
<dbReference type="Proteomes" id="UP000078561">
    <property type="component" value="Unassembled WGS sequence"/>
</dbReference>
<dbReference type="OrthoDB" id="5563016at2759"/>
<feature type="compositionally biased region" description="Polar residues" evidence="1">
    <location>
        <begin position="521"/>
        <end position="532"/>
    </location>
</feature>
<feature type="compositionally biased region" description="Low complexity" evidence="1">
    <location>
        <begin position="533"/>
        <end position="546"/>
    </location>
</feature>
<reference evidence="2" key="1">
    <citation type="submission" date="2016-04" db="EMBL/GenBank/DDBJ databases">
        <authorList>
            <person name="Evans L.H."/>
            <person name="Alamgir A."/>
            <person name="Owens N."/>
            <person name="Weber N.D."/>
            <person name="Virtaneva K."/>
            <person name="Barbian K."/>
            <person name="Babar A."/>
            <person name="Rosenke K."/>
        </authorList>
    </citation>
    <scope>NUCLEOTIDE SEQUENCE [LARGE SCALE GENOMIC DNA]</scope>
    <source>
        <strain evidence="2">CBS 101.48</strain>
    </source>
</reference>
<dbReference type="PANTHER" id="PTHR12751:SF18">
    <property type="entry name" value="PHOSPHATASE AND ACTIN REGULATOR 1"/>
    <property type="match status" value="1"/>
</dbReference>
<dbReference type="GO" id="GO:0003779">
    <property type="term" value="F:actin binding"/>
    <property type="evidence" value="ECO:0007669"/>
    <property type="project" value="TreeGrafter"/>
</dbReference>
<dbReference type="AlphaFoldDB" id="A0A168LF51"/>
<dbReference type="InParanoid" id="A0A168LF51"/>
<dbReference type="GO" id="GO:0030036">
    <property type="term" value="P:actin cytoskeleton organization"/>
    <property type="evidence" value="ECO:0007669"/>
    <property type="project" value="TreeGrafter"/>
</dbReference>
<feature type="region of interest" description="Disordered" evidence="1">
    <location>
        <begin position="80"/>
        <end position="100"/>
    </location>
</feature>
<feature type="region of interest" description="Disordered" evidence="1">
    <location>
        <begin position="516"/>
        <end position="546"/>
    </location>
</feature>
<dbReference type="STRING" id="4829.A0A168LF51"/>
<gene>
    <name evidence="2" type="primary">ABSGL_02083.1 scaffold 2596</name>
</gene>
<feature type="compositionally biased region" description="Low complexity" evidence="1">
    <location>
        <begin position="203"/>
        <end position="222"/>
    </location>
</feature>
<evidence type="ECO:0000313" key="3">
    <source>
        <dbReference type="Proteomes" id="UP000078561"/>
    </source>
</evidence>
<feature type="compositionally biased region" description="Polar residues" evidence="1">
    <location>
        <begin position="139"/>
        <end position="168"/>
    </location>
</feature>
<sequence length="651" mass="72169">MPQKRYVGRHVGVGKVKECPFGRDPFFVFLLTSIKISQQDLSLTLNGLDQKVLVISKHSTLHSPEQILAPKSPLFTETTHMSATTTPIPSKSDNNRPSPLIEKRHQKTENDYDYDDEAASIVTPPDTPSSAIVPKPDEGQTTAKPHDITANTPSTSSNLKEDNNNQYRTMEPTVKKKSMKSRLKHALKMNHKRSLNNVDHKSPSPATFSFLPSSSTPAPSLPQRSPNVDKRHSTSSSLLDYSNSTLLQQKHDSKARSWHPPSTSRPDQPSIHPLANRRSSPATTKTTESTLTTPSIPSHLKAKQQSSNNGPILDDSSPPLPTSRFLTAFQKFYQQQRPPVMETSTKEKPIELPSTAKDTASFTAKIKTRFNKSNTGSLSKASTTMPPQSLEPSSMSGSWSTFSQSFVPSCSVNYASQRRSKCRTDLKQQRGSSVLPPQKGETKVLVSTRSTTMLSTSNSSKNSSQYCVMKGSPDSTRPGYTRTTRLSSPPCPRQNETIPPISHIDTVLSHPTEHFAKRPPVTTTQSITNKKPSLSSSSSFSTSSTASCSSYLTLSSSTTYRSAKSLARIEKPFQQNITKRPKRGSRVRFLTMITVQETFASHEYDRASDPYAVCTRLTPPLAQKIKDELNTFKLEEMKVHRLSRCHTQFFL</sequence>
<feature type="region of interest" description="Disordered" evidence="1">
    <location>
        <begin position="423"/>
        <end position="496"/>
    </location>
</feature>
<evidence type="ECO:0000313" key="2">
    <source>
        <dbReference type="EMBL" id="SAL96667.1"/>
    </source>
</evidence>
<protein>
    <submittedName>
        <fullName evidence="2">Uncharacterized protein</fullName>
    </submittedName>
</protein>
<feature type="compositionally biased region" description="Low complexity" evidence="1">
    <location>
        <begin position="234"/>
        <end position="247"/>
    </location>
</feature>
<feature type="compositionally biased region" description="Low complexity" evidence="1">
    <location>
        <begin position="447"/>
        <end position="464"/>
    </location>
</feature>
<feature type="compositionally biased region" description="Low complexity" evidence="1">
    <location>
        <begin position="279"/>
        <end position="298"/>
    </location>
</feature>
<name>A0A168LF51_ABSGL</name>
<keyword evidence="3" id="KW-1185">Reference proteome</keyword>
<feature type="region of interest" description="Disordered" evidence="1">
    <location>
        <begin position="118"/>
        <end position="321"/>
    </location>
</feature>
<organism evidence="2">
    <name type="scientific">Absidia glauca</name>
    <name type="common">Pin mould</name>
    <dbReference type="NCBI Taxonomy" id="4829"/>
    <lineage>
        <taxon>Eukaryota</taxon>
        <taxon>Fungi</taxon>
        <taxon>Fungi incertae sedis</taxon>
        <taxon>Mucoromycota</taxon>
        <taxon>Mucoromycotina</taxon>
        <taxon>Mucoromycetes</taxon>
        <taxon>Mucorales</taxon>
        <taxon>Cunninghamellaceae</taxon>
        <taxon>Absidia</taxon>
    </lineage>
</organism>
<evidence type="ECO:0000256" key="1">
    <source>
        <dbReference type="SAM" id="MobiDB-lite"/>
    </source>
</evidence>
<feature type="compositionally biased region" description="Basic residues" evidence="1">
    <location>
        <begin position="175"/>
        <end position="194"/>
    </location>
</feature>